<gene>
    <name evidence="1" type="ORF">BZA70DRAFT_270636</name>
</gene>
<dbReference type="EMBL" id="JBBJBU010000001">
    <property type="protein sequence ID" value="KAK7207168.1"/>
    <property type="molecule type" value="Genomic_DNA"/>
</dbReference>
<dbReference type="GeneID" id="90036842"/>
<protein>
    <submittedName>
        <fullName evidence="1">Uncharacterized protein</fullName>
    </submittedName>
</protein>
<keyword evidence="2" id="KW-1185">Reference proteome</keyword>
<organism evidence="1 2">
    <name type="scientific">Myxozyma melibiosi</name>
    <dbReference type="NCBI Taxonomy" id="54550"/>
    <lineage>
        <taxon>Eukaryota</taxon>
        <taxon>Fungi</taxon>
        <taxon>Dikarya</taxon>
        <taxon>Ascomycota</taxon>
        <taxon>Saccharomycotina</taxon>
        <taxon>Lipomycetes</taxon>
        <taxon>Lipomycetales</taxon>
        <taxon>Lipomycetaceae</taxon>
        <taxon>Myxozyma</taxon>
    </lineage>
</organism>
<accession>A0ABR1FDP1</accession>
<comment type="caution">
    <text evidence="1">The sequence shown here is derived from an EMBL/GenBank/DDBJ whole genome shotgun (WGS) entry which is preliminary data.</text>
</comment>
<dbReference type="RefSeq" id="XP_064770201.1">
    <property type="nucleotide sequence ID" value="XM_064911330.1"/>
</dbReference>
<dbReference type="PROSITE" id="PS51257">
    <property type="entry name" value="PROKAR_LIPOPROTEIN"/>
    <property type="match status" value="1"/>
</dbReference>
<proteinExistence type="predicted"/>
<dbReference type="Proteomes" id="UP001498771">
    <property type="component" value="Unassembled WGS sequence"/>
</dbReference>
<evidence type="ECO:0000313" key="1">
    <source>
        <dbReference type="EMBL" id="KAK7207168.1"/>
    </source>
</evidence>
<reference evidence="1 2" key="1">
    <citation type="submission" date="2024-03" db="EMBL/GenBank/DDBJ databases">
        <title>Genome-scale model development and genomic sequencing of the oleaginous clade Lipomyces.</title>
        <authorList>
            <consortium name="Lawrence Berkeley National Laboratory"/>
            <person name="Czajka J.J."/>
            <person name="Han Y."/>
            <person name="Kim J."/>
            <person name="Mondo S.J."/>
            <person name="Hofstad B.A."/>
            <person name="Robles A."/>
            <person name="Haridas S."/>
            <person name="Riley R."/>
            <person name="LaButti K."/>
            <person name="Pangilinan J."/>
            <person name="Andreopoulos W."/>
            <person name="Lipzen A."/>
            <person name="Yan J."/>
            <person name="Wang M."/>
            <person name="Ng V."/>
            <person name="Grigoriev I.V."/>
            <person name="Spatafora J.W."/>
            <person name="Magnuson J.K."/>
            <person name="Baker S.E."/>
            <person name="Pomraning K.R."/>
        </authorList>
    </citation>
    <scope>NUCLEOTIDE SEQUENCE [LARGE SCALE GENOMIC DNA]</scope>
    <source>
        <strain evidence="1 2">Phaff 52-87</strain>
    </source>
</reference>
<sequence>MEHRRAGILFEDDRLTAANALLFSCLDFTVHAVGVPLLCQHFNSTDTSCYSADSNYPTLLDVVLDPGNRTIQSNTESGDSDGTIIADTFCIPDFNILEGLTSHDWGTSFWDYTSDDYNNTLIYYFIEWNDNSTAGVYLAGVPDDIAANDNSFRDTLIEYVRYFDTADDVVDYRIRYSFKVHLSDGYDSTSDVTAFMVTIKQTDSDSVLYQDVWTQEDIYNYGWNGTTVTICDDFSSSANSTTILFQVGTVYCLLPLCDKQRFNDYHYRLQRRSKTHSSTQCLYIPTRVMIRADIQTLIIL</sequence>
<name>A0ABR1FDP1_9ASCO</name>
<evidence type="ECO:0000313" key="2">
    <source>
        <dbReference type="Proteomes" id="UP001498771"/>
    </source>
</evidence>